<dbReference type="EMBL" id="JADYXP020000006">
    <property type="protein sequence ID" value="KAL0122941.1"/>
    <property type="molecule type" value="Genomic_DNA"/>
</dbReference>
<proteinExistence type="predicted"/>
<protein>
    <submittedName>
        <fullName evidence="2">Uncharacterized protein</fullName>
    </submittedName>
</protein>
<accession>A0AAW2GA32</accession>
<dbReference type="AlphaFoldDB" id="A0AAW2GA32"/>
<reference evidence="2 3" key="1">
    <citation type="submission" date="2023-03" db="EMBL/GenBank/DDBJ databases">
        <title>High recombination rates correlate with genetic variation in Cardiocondyla obscurior ants.</title>
        <authorList>
            <person name="Errbii M."/>
        </authorList>
    </citation>
    <scope>NUCLEOTIDE SEQUENCE [LARGE SCALE GENOMIC DNA]</scope>
    <source>
        <strain evidence="2">Alpha-2009</strain>
        <tissue evidence="2">Whole body</tissue>
    </source>
</reference>
<keyword evidence="3" id="KW-1185">Reference proteome</keyword>
<evidence type="ECO:0000256" key="1">
    <source>
        <dbReference type="SAM" id="MobiDB-lite"/>
    </source>
</evidence>
<gene>
    <name evidence="2" type="ORF">PUN28_007539</name>
</gene>
<dbReference type="Proteomes" id="UP001430953">
    <property type="component" value="Unassembled WGS sequence"/>
</dbReference>
<organism evidence="2 3">
    <name type="scientific">Cardiocondyla obscurior</name>
    <dbReference type="NCBI Taxonomy" id="286306"/>
    <lineage>
        <taxon>Eukaryota</taxon>
        <taxon>Metazoa</taxon>
        <taxon>Ecdysozoa</taxon>
        <taxon>Arthropoda</taxon>
        <taxon>Hexapoda</taxon>
        <taxon>Insecta</taxon>
        <taxon>Pterygota</taxon>
        <taxon>Neoptera</taxon>
        <taxon>Endopterygota</taxon>
        <taxon>Hymenoptera</taxon>
        <taxon>Apocrita</taxon>
        <taxon>Aculeata</taxon>
        <taxon>Formicoidea</taxon>
        <taxon>Formicidae</taxon>
        <taxon>Myrmicinae</taxon>
        <taxon>Cardiocondyla</taxon>
    </lineage>
</organism>
<feature type="compositionally biased region" description="Polar residues" evidence="1">
    <location>
        <begin position="202"/>
        <end position="211"/>
    </location>
</feature>
<feature type="compositionally biased region" description="Basic and acidic residues" evidence="1">
    <location>
        <begin position="188"/>
        <end position="198"/>
    </location>
</feature>
<comment type="caution">
    <text evidence="2">The sequence shown here is derived from an EMBL/GenBank/DDBJ whole genome shotgun (WGS) entry which is preliminary data.</text>
</comment>
<feature type="region of interest" description="Disordered" evidence="1">
    <location>
        <begin position="148"/>
        <end position="218"/>
    </location>
</feature>
<feature type="compositionally biased region" description="Polar residues" evidence="1">
    <location>
        <begin position="177"/>
        <end position="187"/>
    </location>
</feature>
<evidence type="ECO:0000313" key="2">
    <source>
        <dbReference type="EMBL" id="KAL0122941.1"/>
    </source>
</evidence>
<evidence type="ECO:0000313" key="3">
    <source>
        <dbReference type="Proteomes" id="UP001430953"/>
    </source>
</evidence>
<name>A0AAW2GA32_9HYME</name>
<sequence length="218" mass="25287">MQEPRSMTYPGTAFESMPYRASMMPTGDMPMMPGMTMHDMMDEPKFTSEGRRDMEPRHHHKKKEFAPVNLSVQVPLVYPGSYNPPNYEYSYQPSYNRPTYADYPNVYYQTYGSDRNYGKYEIGNTPYQTKYYQQSVDDVPSITVNAGGPFYGRQSQSQQPESLQQDKIASPPYEELSTATEMINSNNQKRETEFHNELESGQIETTQNKNENVLEQRI</sequence>
<feature type="compositionally biased region" description="Low complexity" evidence="1">
    <location>
        <begin position="154"/>
        <end position="165"/>
    </location>
</feature>